<dbReference type="AlphaFoldDB" id="A0A9P0M516"/>
<dbReference type="EMBL" id="CAKOFQ010007851">
    <property type="protein sequence ID" value="CAH2009080.1"/>
    <property type="molecule type" value="Genomic_DNA"/>
</dbReference>
<keyword evidence="4" id="KW-1133">Transmembrane helix</keyword>
<sequence>MIKNNISKVQDDIVRARRDMENEIKKGSVAEKYWEKVEKARQHFAEELESMFPGIDLSKRQLHVDVEDLDLFVLHAYHNVIFYQKELSKMETIMQERVRQAVEAAKKGGGDPLTSAQICEAVEQEKRRLMLCFQQNALRMKREHEQELREQLKLQSQTFNDHLADAIRTREMEIERAFSRKFDEMLEEERCRFKLQLAAIVGRLKGLDQAIKEKNDADEASRQAQVLWSACQALLRAIKAGCPGKPWKDQIRPLEPELKAVEKAAENDELVGAVMKGIPKEAKERGVYPEDALRERFLKVEQVARTVALVPEAGASLPIHVLSYIQSLLLIKAPSPIPQSELDDEKVDFAELSTNDILQRARYWLDRGDFAQTLRYMNLLKGAPRCVARQWMNETRILLETQQAANTLMAHAASSGLTYL</sequence>
<evidence type="ECO:0000256" key="5">
    <source>
        <dbReference type="ARBA" id="ARBA00023128"/>
    </source>
</evidence>
<dbReference type="GO" id="GO:0042407">
    <property type="term" value="P:cristae formation"/>
    <property type="evidence" value="ECO:0007669"/>
    <property type="project" value="TreeGrafter"/>
</dbReference>
<organism evidence="8 9">
    <name type="scientific">Acanthoscelides obtectus</name>
    <name type="common">Bean weevil</name>
    <name type="synonym">Bruchus obtectus</name>
    <dbReference type="NCBI Taxonomy" id="200917"/>
    <lineage>
        <taxon>Eukaryota</taxon>
        <taxon>Metazoa</taxon>
        <taxon>Ecdysozoa</taxon>
        <taxon>Arthropoda</taxon>
        <taxon>Hexapoda</taxon>
        <taxon>Insecta</taxon>
        <taxon>Pterygota</taxon>
        <taxon>Neoptera</taxon>
        <taxon>Endopterygota</taxon>
        <taxon>Coleoptera</taxon>
        <taxon>Polyphaga</taxon>
        <taxon>Cucujiformia</taxon>
        <taxon>Chrysomeloidea</taxon>
        <taxon>Chrysomelidae</taxon>
        <taxon>Bruchinae</taxon>
        <taxon>Bruchini</taxon>
        <taxon>Acanthoscelides</taxon>
    </lineage>
</organism>
<keyword evidence="3 7" id="KW-0999">Mitochondrion inner membrane</keyword>
<protein>
    <recommendedName>
        <fullName evidence="7">MICOS complex subunit MIC60</fullName>
    </recommendedName>
    <alternativeName>
        <fullName evidence="7">Mitofilin</fullName>
    </alternativeName>
</protein>
<keyword evidence="9" id="KW-1185">Reference proteome</keyword>
<proteinExistence type="inferred from homology"/>
<comment type="subunit">
    <text evidence="7">Component of the mitochondrial contact site and cristae organizing system (MICOS) complex.</text>
</comment>
<keyword evidence="2 7" id="KW-0812">Transmembrane</keyword>
<reference evidence="8" key="1">
    <citation type="submission" date="2022-03" db="EMBL/GenBank/DDBJ databases">
        <authorList>
            <person name="Sayadi A."/>
        </authorList>
    </citation>
    <scope>NUCLEOTIDE SEQUENCE</scope>
</reference>
<comment type="caution">
    <text evidence="8">The sequence shown here is derived from an EMBL/GenBank/DDBJ whole genome shotgun (WGS) entry which is preliminary data.</text>
</comment>
<keyword evidence="5 7" id="KW-0496">Mitochondrion</keyword>
<dbReference type="InterPro" id="IPR019133">
    <property type="entry name" value="MIC60"/>
</dbReference>
<name>A0A9P0M516_ACAOB</name>
<comment type="function">
    <text evidence="7">Component of the MICOS complex, a large protein complex of the mitochondrial inner membrane that plays crucial roles in the maintenance of crista junctions, inner membrane architecture, and formation of contact sites to the outer membrane.</text>
</comment>
<comment type="similarity">
    <text evidence="1 7">Belongs to the MICOS complex subunit Mic60 family.</text>
</comment>
<evidence type="ECO:0000313" key="8">
    <source>
        <dbReference type="EMBL" id="CAH2009080.1"/>
    </source>
</evidence>
<evidence type="ECO:0000256" key="7">
    <source>
        <dbReference type="RuleBase" id="RU363000"/>
    </source>
</evidence>
<evidence type="ECO:0000256" key="1">
    <source>
        <dbReference type="ARBA" id="ARBA00010877"/>
    </source>
</evidence>
<comment type="subcellular location">
    <subcellularLocation>
        <location evidence="7">Mitochondrion inner membrane</location>
        <topology evidence="7">Single-pass membrane protein</topology>
    </subcellularLocation>
</comment>
<evidence type="ECO:0000256" key="6">
    <source>
        <dbReference type="ARBA" id="ARBA00023136"/>
    </source>
</evidence>
<keyword evidence="6" id="KW-0472">Membrane</keyword>
<accession>A0A9P0M516</accession>
<gene>
    <name evidence="8" type="ORF">ACAOBT_LOCUS30604</name>
</gene>
<evidence type="ECO:0000256" key="4">
    <source>
        <dbReference type="ARBA" id="ARBA00022989"/>
    </source>
</evidence>
<dbReference type="GO" id="GO:0061617">
    <property type="term" value="C:MICOS complex"/>
    <property type="evidence" value="ECO:0007669"/>
    <property type="project" value="TreeGrafter"/>
</dbReference>
<dbReference type="Pfam" id="PF09731">
    <property type="entry name" value="Mitofilin"/>
    <property type="match status" value="1"/>
</dbReference>
<dbReference type="PANTHER" id="PTHR15415:SF7">
    <property type="entry name" value="MICOS COMPLEX SUBUNIT MIC60"/>
    <property type="match status" value="1"/>
</dbReference>
<evidence type="ECO:0000256" key="3">
    <source>
        <dbReference type="ARBA" id="ARBA00022792"/>
    </source>
</evidence>
<evidence type="ECO:0000256" key="2">
    <source>
        <dbReference type="ARBA" id="ARBA00022692"/>
    </source>
</evidence>
<dbReference type="OrthoDB" id="10261039at2759"/>
<evidence type="ECO:0000313" key="9">
    <source>
        <dbReference type="Proteomes" id="UP001152888"/>
    </source>
</evidence>
<dbReference type="Proteomes" id="UP001152888">
    <property type="component" value="Unassembled WGS sequence"/>
</dbReference>
<dbReference type="PANTHER" id="PTHR15415">
    <property type="entry name" value="MITOFILIN"/>
    <property type="match status" value="1"/>
</dbReference>